<name>A0ABR3QRG0_9PLEO</name>
<organism evidence="3 4">
    <name type="scientific">Nothophoma quercina</name>
    <dbReference type="NCBI Taxonomy" id="749835"/>
    <lineage>
        <taxon>Eukaryota</taxon>
        <taxon>Fungi</taxon>
        <taxon>Dikarya</taxon>
        <taxon>Ascomycota</taxon>
        <taxon>Pezizomycotina</taxon>
        <taxon>Dothideomycetes</taxon>
        <taxon>Pleosporomycetidae</taxon>
        <taxon>Pleosporales</taxon>
        <taxon>Pleosporineae</taxon>
        <taxon>Didymellaceae</taxon>
        <taxon>Nothophoma</taxon>
    </lineage>
</organism>
<feature type="transmembrane region" description="Helical" evidence="2">
    <location>
        <begin position="28"/>
        <end position="54"/>
    </location>
</feature>
<gene>
    <name evidence="3" type="ORF">SLS59_008781</name>
</gene>
<dbReference type="EMBL" id="JAKIXB020000035">
    <property type="protein sequence ID" value="KAL1594730.1"/>
    <property type="molecule type" value="Genomic_DNA"/>
</dbReference>
<evidence type="ECO:0000313" key="3">
    <source>
        <dbReference type="EMBL" id="KAL1594730.1"/>
    </source>
</evidence>
<accession>A0ABR3QRG0</accession>
<feature type="transmembrane region" description="Helical" evidence="2">
    <location>
        <begin position="219"/>
        <end position="240"/>
    </location>
</feature>
<feature type="compositionally biased region" description="Polar residues" evidence="1">
    <location>
        <begin position="400"/>
        <end position="434"/>
    </location>
</feature>
<keyword evidence="2" id="KW-1133">Transmembrane helix</keyword>
<feature type="transmembrane region" description="Helical" evidence="2">
    <location>
        <begin position="169"/>
        <end position="189"/>
    </location>
</feature>
<feature type="compositionally biased region" description="Pro residues" evidence="1">
    <location>
        <begin position="387"/>
        <end position="397"/>
    </location>
</feature>
<dbReference type="PANTHER" id="PTHR37577">
    <property type="entry name" value="INTEGRAL MEMBRANE PROTEIN"/>
    <property type="match status" value="1"/>
</dbReference>
<evidence type="ECO:0000313" key="4">
    <source>
        <dbReference type="Proteomes" id="UP001521222"/>
    </source>
</evidence>
<keyword evidence="2" id="KW-0812">Transmembrane</keyword>
<comment type="caution">
    <text evidence="3">The sequence shown here is derived from an EMBL/GenBank/DDBJ whole genome shotgun (WGS) entry which is preliminary data.</text>
</comment>
<dbReference type="InterPro" id="IPR053018">
    <property type="entry name" value="Elsinochrome_Biosynth-Asso"/>
</dbReference>
<reference evidence="3 4" key="1">
    <citation type="submission" date="2024-02" db="EMBL/GenBank/DDBJ databases">
        <title>De novo assembly and annotation of 12 fungi associated with fruit tree decline syndrome in Ontario, Canada.</title>
        <authorList>
            <person name="Sulman M."/>
            <person name="Ellouze W."/>
            <person name="Ilyukhin E."/>
        </authorList>
    </citation>
    <scope>NUCLEOTIDE SEQUENCE [LARGE SCALE GENOMIC DNA]</scope>
    <source>
        <strain evidence="3 4">M97-236</strain>
    </source>
</reference>
<proteinExistence type="predicted"/>
<keyword evidence="4" id="KW-1185">Reference proteome</keyword>
<keyword evidence="2" id="KW-0472">Membrane</keyword>
<evidence type="ECO:0000256" key="2">
    <source>
        <dbReference type="SAM" id="Phobius"/>
    </source>
</evidence>
<dbReference type="Proteomes" id="UP001521222">
    <property type="component" value="Unassembled WGS sequence"/>
</dbReference>
<sequence length="456" mass="51662">MGWRLLDCAESTVDCALNRTSFPADPDVAGIGVIVGFLSTTCLAFLIAFTVLFLDRFEDIVNLFQKYVMKNNSAYKQNILANNHNGPYWRSVTFWSRVLSKNLLAFSDTQLLTGLAIQFTAMIKHCSMSVYHFRIVTDLAFLTTVTHLLTVVALRDYFVKYRWINLPRIFFMLANLALLGYTSFISYSYNIVGLHLSDSLACFFKGERPELGAAFGGKWAALLIGAIGGHVTVIAAMYWLQEPDPNKKHRWYYWLWYFGAVFRTWIVAPAYAIYGIYMAGDGLRYTEALGKPPQGVVLEGSESSWNFGQFLPVLLLALPLFAGWESFWEEKDEDRDNRFGRRGRRSRNALGMNSFEMPTQKLNLKSSHSRDPSTEERTIESANPSPMLTPQPSPHPSPRVRSTSEGNSTLHPLPSSNTLGDWKSWSGNQLQQTDTTKDAFQESIKTSRSHYLRSLL</sequence>
<feature type="compositionally biased region" description="Polar residues" evidence="1">
    <location>
        <begin position="356"/>
        <end position="366"/>
    </location>
</feature>
<protein>
    <submittedName>
        <fullName evidence="3">Uncharacterized protein</fullName>
    </submittedName>
</protein>
<feature type="region of interest" description="Disordered" evidence="1">
    <location>
        <begin position="335"/>
        <end position="440"/>
    </location>
</feature>
<feature type="transmembrane region" description="Helical" evidence="2">
    <location>
        <begin position="252"/>
        <end position="277"/>
    </location>
</feature>
<feature type="transmembrane region" description="Helical" evidence="2">
    <location>
        <begin position="307"/>
        <end position="328"/>
    </location>
</feature>
<evidence type="ECO:0000256" key="1">
    <source>
        <dbReference type="SAM" id="MobiDB-lite"/>
    </source>
</evidence>
<dbReference type="PANTHER" id="PTHR37577:SF1">
    <property type="entry name" value="INTEGRAL MEMBRANE PROTEIN"/>
    <property type="match status" value="1"/>
</dbReference>
<feature type="compositionally biased region" description="Basic and acidic residues" evidence="1">
    <location>
        <begin position="368"/>
        <end position="379"/>
    </location>
</feature>